<dbReference type="Gene3D" id="2.120.10.80">
    <property type="entry name" value="Kelch-type beta propeller"/>
    <property type="match status" value="2"/>
</dbReference>
<evidence type="ECO:0000256" key="5">
    <source>
        <dbReference type="SAM" id="MobiDB-lite"/>
    </source>
</evidence>
<evidence type="ECO:0000256" key="4">
    <source>
        <dbReference type="ARBA" id="ARBA00039295"/>
    </source>
</evidence>
<dbReference type="RefSeq" id="XP_030841246.1">
    <property type="nucleotide sequence ID" value="XM_030985386.1"/>
</dbReference>
<dbReference type="KEGG" id="spu:590088"/>
<keyword evidence="2" id="KW-0677">Repeat</keyword>
<dbReference type="EnsemblMetazoa" id="XM_030985385">
    <property type="protein sequence ID" value="XP_030841245"/>
    <property type="gene ID" value="LOC590088"/>
</dbReference>
<dbReference type="OMA" id="CTPGSIW"/>
<evidence type="ECO:0000313" key="6">
    <source>
        <dbReference type="EnsemblMetazoa" id="XP_030841245"/>
    </source>
</evidence>
<evidence type="ECO:0000313" key="7">
    <source>
        <dbReference type="Proteomes" id="UP000007110"/>
    </source>
</evidence>
<evidence type="ECO:0000256" key="2">
    <source>
        <dbReference type="ARBA" id="ARBA00022737"/>
    </source>
</evidence>
<dbReference type="PANTHER" id="PTHR46647">
    <property type="entry name" value="RAB9 EFFECTOR PROTEIN WITH KELCH MOTIFS"/>
    <property type="match status" value="1"/>
</dbReference>
<comment type="function">
    <text evidence="3">Rab9 effector required for endosome to trans-Golgi network (TGN) transport.</text>
</comment>
<keyword evidence="1" id="KW-0880">Kelch repeat</keyword>
<dbReference type="SUPFAM" id="SSF117281">
    <property type="entry name" value="Kelch motif"/>
    <property type="match status" value="1"/>
</dbReference>
<dbReference type="OrthoDB" id="10251809at2759"/>
<dbReference type="InParanoid" id="A0A7M7NT45"/>
<dbReference type="Proteomes" id="UP000007110">
    <property type="component" value="Unassembled WGS sequence"/>
</dbReference>
<reference evidence="6" key="2">
    <citation type="submission" date="2021-01" db="UniProtKB">
        <authorList>
            <consortium name="EnsemblMetazoa"/>
        </authorList>
    </citation>
    <scope>IDENTIFICATION</scope>
</reference>
<dbReference type="InterPro" id="IPR052124">
    <property type="entry name" value="Rab9_kelch_effector"/>
</dbReference>
<keyword evidence="7" id="KW-1185">Reference proteome</keyword>
<protein>
    <recommendedName>
        <fullName evidence="4">Rab9 effector protein with kelch motifs</fullName>
    </recommendedName>
</protein>
<dbReference type="GeneID" id="590088"/>
<dbReference type="EnsemblMetazoa" id="XM_030985386">
    <property type="protein sequence ID" value="XP_030841246"/>
    <property type="gene ID" value="LOC590088"/>
</dbReference>
<proteinExistence type="predicted"/>
<feature type="region of interest" description="Disordered" evidence="5">
    <location>
        <begin position="311"/>
        <end position="337"/>
    </location>
</feature>
<reference evidence="7" key="1">
    <citation type="submission" date="2015-02" db="EMBL/GenBank/DDBJ databases">
        <title>Genome sequencing for Strongylocentrotus purpuratus.</title>
        <authorList>
            <person name="Murali S."/>
            <person name="Liu Y."/>
            <person name="Vee V."/>
            <person name="English A."/>
            <person name="Wang M."/>
            <person name="Skinner E."/>
            <person name="Han Y."/>
            <person name="Muzny D.M."/>
            <person name="Worley K.C."/>
            <person name="Gibbs R.A."/>
        </authorList>
    </citation>
    <scope>NUCLEOTIDE SEQUENCE</scope>
</reference>
<feature type="compositionally biased region" description="Low complexity" evidence="5">
    <location>
        <begin position="319"/>
        <end position="331"/>
    </location>
</feature>
<dbReference type="FunCoup" id="A0A7M7NT45">
    <property type="interactions" value="691"/>
</dbReference>
<dbReference type="RefSeq" id="XP_030841245.1">
    <property type="nucleotide sequence ID" value="XM_030985385.1"/>
</dbReference>
<evidence type="ECO:0000256" key="3">
    <source>
        <dbReference type="ARBA" id="ARBA00037224"/>
    </source>
</evidence>
<accession>A0A7M7NT45</accession>
<dbReference type="PANTHER" id="PTHR46647:SF1">
    <property type="entry name" value="RAB9 EFFECTOR PROTEIN WITH KELCH MOTIFS"/>
    <property type="match status" value="1"/>
</dbReference>
<dbReference type="Pfam" id="PF24681">
    <property type="entry name" value="Kelch_KLHDC2_KLHL20_DRC7"/>
    <property type="match status" value="1"/>
</dbReference>
<sequence length="409" mass="43351">MELHPILEKGEWLCKQNLWYVVSARGQHPSMRVGQCCCHIPPTQGGGIGKLAVIGGANPNGPFDETHLLEFDQYEWDEPELTGFTARYEHASFVAPSNPDKVLVFGGAQQDKNLNCVQILDLATKSWSMVPTSGTAPSPRTCRGSAFDGSKLYIFGGGQQGSEPVPDTKMHVYDAVTSEWTQPSSSGRIPAARHGHVMAMCNGKVYLHGGMSGSTLFDDMYEYSVDTGVWKLVKTKGDVPPGRAAHGCVSHGNKILIFGGMTQEGGASDESFIFDTRKSRWLKFKPDGPPPAPRLDHAMCLLTLPCPKQTSQSLTSRQNGAGAAAGSNSSAPSVADPSRAAEEFLTSCVDSVAEQMSGDSGEGGPGGAGAAPSAVPGEATLCCVVQGGMDTQGEIFDDCLILRLDNLLL</sequence>
<evidence type="ECO:0000256" key="1">
    <source>
        <dbReference type="ARBA" id="ARBA00022441"/>
    </source>
</evidence>
<dbReference type="InterPro" id="IPR015915">
    <property type="entry name" value="Kelch-typ_b-propeller"/>
</dbReference>
<dbReference type="AlphaFoldDB" id="A0A7M7NT45"/>
<name>A0A7M7NT45_STRPU</name>
<organism evidence="6 7">
    <name type="scientific">Strongylocentrotus purpuratus</name>
    <name type="common">Purple sea urchin</name>
    <dbReference type="NCBI Taxonomy" id="7668"/>
    <lineage>
        <taxon>Eukaryota</taxon>
        <taxon>Metazoa</taxon>
        <taxon>Echinodermata</taxon>
        <taxon>Eleutherozoa</taxon>
        <taxon>Echinozoa</taxon>
        <taxon>Echinoidea</taxon>
        <taxon>Euechinoidea</taxon>
        <taxon>Echinacea</taxon>
        <taxon>Camarodonta</taxon>
        <taxon>Echinidea</taxon>
        <taxon>Strongylocentrotidae</taxon>
        <taxon>Strongylocentrotus</taxon>
    </lineage>
</organism>